<reference evidence="2 3" key="1">
    <citation type="journal article" date="2011" name="J. Bacteriol.">
        <title>Genome sequence of Haloplasma contractile, an unusual contractile bacterium from a deep-sea anoxic brine lake.</title>
        <authorList>
            <person name="Antunes A."/>
            <person name="Alam I."/>
            <person name="El Dorry H."/>
            <person name="Siam R."/>
            <person name="Robertson A."/>
            <person name="Bajic V.B."/>
            <person name="Stingl U."/>
        </authorList>
    </citation>
    <scope>NUCLEOTIDE SEQUENCE [LARGE SCALE GENOMIC DNA]</scope>
    <source>
        <strain evidence="2 3">SSD-17B</strain>
    </source>
</reference>
<gene>
    <name evidence="2" type="ORF">HLPCO_002617</name>
</gene>
<keyword evidence="2" id="KW-0449">Lipoprotein</keyword>
<dbReference type="RefSeq" id="WP_008827215.1">
    <property type="nucleotide sequence ID" value="NZ_AFNU02000012.1"/>
</dbReference>
<dbReference type="OrthoDB" id="411360at2"/>
<evidence type="ECO:0000256" key="1">
    <source>
        <dbReference type="SAM" id="SignalP"/>
    </source>
</evidence>
<feature type="signal peptide" evidence="1">
    <location>
        <begin position="1"/>
        <end position="21"/>
    </location>
</feature>
<organism evidence="2 3">
    <name type="scientific">Haloplasma contractile SSD-17B</name>
    <dbReference type="NCBI Taxonomy" id="1033810"/>
    <lineage>
        <taxon>Bacteria</taxon>
        <taxon>Bacillati</taxon>
        <taxon>Mycoplasmatota</taxon>
        <taxon>Mollicutes</taxon>
        <taxon>Haloplasmatales</taxon>
        <taxon>Haloplasmataceae</taxon>
        <taxon>Haloplasma</taxon>
    </lineage>
</organism>
<dbReference type="EMBL" id="AFNU02000012">
    <property type="protein sequence ID" value="ERJ11315.1"/>
    <property type="molecule type" value="Genomic_DNA"/>
</dbReference>
<dbReference type="Proteomes" id="UP000005707">
    <property type="component" value="Unassembled WGS sequence"/>
</dbReference>
<dbReference type="PROSITE" id="PS51257">
    <property type="entry name" value="PROKAR_LIPOPROTEIN"/>
    <property type="match status" value="1"/>
</dbReference>
<dbReference type="AlphaFoldDB" id="F7Q0U1"/>
<proteinExistence type="predicted"/>
<evidence type="ECO:0000313" key="3">
    <source>
        <dbReference type="Proteomes" id="UP000005707"/>
    </source>
</evidence>
<reference evidence="2 3" key="2">
    <citation type="journal article" date="2013" name="PLoS ONE">
        <title>INDIGO - INtegrated Data Warehouse of MIcrobial GenOmes with Examples from the Red Sea Extremophiles.</title>
        <authorList>
            <person name="Alam I."/>
            <person name="Antunes A."/>
            <person name="Kamau A.A."/>
            <person name="Ba Alawi W."/>
            <person name="Kalkatawi M."/>
            <person name="Stingl U."/>
            <person name="Bajic V.B."/>
        </authorList>
    </citation>
    <scope>NUCLEOTIDE SEQUENCE [LARGE SCALE GENOMIC DNA]</scope>
    <source>
        <strain evidence="2 3">SSD-17B</strain>
    </source>
</reference>
<feature type="chain" id="PRO_5003360072" evidence="1">
    <location>
        <begin position="22"/>
        <end position="314"/>
    </location>
</feature>
<accession>F7Q0U1</accession>
<comment type="caution">
    <text evidence="2">The sequence shown here is derived from an EMBL/GenBank/DDBJ whole genome shotgun (WGS) entry which is preliminary data.</text>
</comment>
<protein>
    <submittedName>
        <fullName evidence="2">Membrane lipoprotein</fullName>
    </submittedName>
</protein>
<evidence type="ECO:0000313" key="2">
    <source>
        <dbReference type="EMBL" id="ERJ11315.1"/>
    </source>
</evidence>
<sequence>MKKVVALSIVLIVVLTLIGCAKPTTDTNAQLTTNQTLAISTYLASELLATTTGNHELNASARNQDEINYRVLSSTGTDDENSLNIERQLEEVNFYFNKLKPFIDEGVNTAIEIEENISTTHKEYEQELTYKIADNYYTIFYSLESATEEDEDTPNLEEEEFILSGIMVIDGIEYVIDGEKERVNGESEMWFETIDDTGNYVYVEIAREEDEQYFAIETEINGVEKVVELEIEQEGDETEIEIELTDNDYESSYELKKAIQDDQTIYKLEYEVNELEGEATITEVTDEDGNVTYHYEIKEQGMTKEIEIEGDERR</sequence>
<dbReference type="eggNOG" id="ENOG5033YUG">
    <property type="taxonomic scope" value="Bacteria"/>
</dbReference>
<keyword evidence="1" id="KW-0732">Signal</keyword>
<name>F7Q0U1_9MOLU</name>
<keyword evidence="3" id="KW-1185">Reference proteome</keyword>
<dbReference type="InParanoid" id="F7Q0U1"/>